<evidence type="ECO:0000313" key="2">
    <source>
        <dbReference type="Proteomes" id="UP000247409"/>
    </source>
</evidence>
<protein>
    <submittedName>
        <fullName evidence="1">Uncharacterized protein</fullName>
    </submittedName>
</protein>
<accession>A0A2V3IK89</accession>
<keyword evidence="2" id="KW-1185">Reference proteome</keyword>
<organism evidence="1 2">
    <name type="scientific">Gracilariopsis chorda</name>
    <dbReference type="NCBI Taxonomy" id="448386"/>
    <lineage>
        <taxon>Eukaryota</taxon>
        <taxon>Rhodophyta</taxon>
        <taxon>Florideophyceae</taxon>
        <taxon>Rhodymeniophycidae</taxon>
        <taxon>Gracilariales</taxon>
        <taxon>Gracilariaceae</taxon>
        <taxon>Gracilariopsis</taxon>
    </lineage>
</organism>
<evidence type="ECO:0000313" key="1">
    <source>
        <dbReference type="EMBL" id="PXF42514.1"/>
    </source>
</evidence>
<proteinExistence type="predicted"/>
<reference evidence="1 2" key="1">
    <citation type="journal article" date="2018" name="Mol. Biol. Evol.">
        <title>Analysis of the draft genome of the red seaweed Gracilariopsis chorda provides insights into genome size evolution in Rhodophyta.</title>
        <authorList>
            <person name="Lee J."/>
            <person name="Yang E.C."/>
            <person name="Graf L."/>
            <person name="Yang J.H."/>
            <person name="Qiu H."/>
            <person name="Zel Zion U."/>
            <person name="Chan C.X."/>
            <person name="Stephens T.G."/>
            <person name="Weber A.P.M."/>
            <person name="Boo G.H."/>
            <person name="Boo S.M."/>
            <person name="Kim K.M."/>
            <person name="Shin Y."/>
            <person name="Jung M."/>
            <person name="Lee S.J."/>
            <person name="Yim H.S."/>
            <person name="Lee J.H."/>
            <person name="Bhattacharya D."/>
            <person name="Yoon H.S."/>
        </authorList>
    </citation>
    <scope>NUCLEOTIDE SEQUENCE [LARGE SCALE GENOMIC DNA]</scope>
    <source>
        <strain evidence="1 2">SKKU-2015</strain>
        <tissue evidence="1">Whole body</tissue>
    </source>
</reference>
<name>A0A2V3IK89_9FLOR</name>
<sequence length="115" mass="11734">MGAGEGMARKVTEMSIVAALIEVKAVKAMTEIEALGAIAAIAVVFGQSKKLWGLVFGLDGSNKGDDTDWVLSDCVASGSGIEYVNGVYGDKIVDGDRVVGVGISGSTISSYSEDG</sequence>
<dbReference type="EMBL" id="NBIV01000160">
    <property type="protein sequence ID" value="PXF42514.1"/>
    <property type="molecule type" value="Genomic_DNA"/>
</dbReference>
<dbReference type="Proteomes" id="UP000247409">
    <property type="component" value="Unassembled WGS sequence"/>
</dbReference>
<gene>
    <name evidence="1" type="ORF">BWQ96_07776</name>
</gene>
<comment type="caution">
    <text evidence="1">The sequence shown here is derived from an EMBL/GenBank/DDBJ whole genome shotgun (WGS) entry which is preliminary data.</text>
</comment>
<dbReference type="AlphaFoldDB" id="A0A2V3IK89"/>